<gene>
    <name evidence="1" type="ORF">LEP1GSC194_3213</name>
</gene>
<evidence type="ECO:0000313" key="2">
    <source>
        <dbReference type="Proteomes" id="UP000011988"/>
    </source>
</evidence>
<sequence length="49" mass="6118">MDIFFPRWNEVQKTNHYEKVKEYYKSDDYLNFKIFHNHFSAKNSPLSIF</sequence>
<dbReference type="EMBL" id="ANIK01000045">
    <property type="protein sequence ID" value="EMJ94880.1"/>
    <property type="molecule type" value="Genomic_DNA"/>
</dbReference>
<dbReference type="PATRIC" id="fig|1218565.3.peg.2310"/>
<organism evidence="1 2">
    <name type="scientific">Leptospira alstonii serovar Sichuan str. 79601</name>
    <dbReference type="NCBI Taxonomy" id="1218565"/>
    <lineage>
        <taxon>Bacteria</taxon>
        <taxon>Pseudomonadati</taxon>
        <taxon>Spirochaetota</taxon>
        <taxon>Spirochaetia</taxon>
        <taxon>Leptospirales</taxon>
        <taxon>Leptospiraceae</taxon>
        <taxon>Leptospira</taxon>
    </lineage>
</organism>
<protein>
    <submittedName>
        <fullName evidence="1">Uncharacterized protein</fullName>
    </submittedName>
</protein>
<dbReference type="AlphaFoldDB" id="M6D8I9"/>
<evidence type="ECO:0000313" key="1">
    <source>
        <dbReference type="EMBL" id="EMJ94880.1"/>
    </source>
</evidence>
<dbReference type="Proteomes" id="UP000011988">
    <property type="component" value="Unassembled WGS sequence"/>
</dbReference>
<reference evidence="1 2" key="1">
    <citation type="submission" date="2013-01" db="EMBL/GenBank/DDBJ databases">
        <authorList>
            <person name="Harkins D.M."/>
            <person name="Durkin A.S."/>
            <person name="Brinkac L.M."/>
            <person name="Haft D.H."/>
            <person name="Selengut J.D."/>
            <person name="Sanka R."/>
            <person name="DePew J."/>
            <person name="Purushe J."/>
            <person name="Galloway R.L."/>
            <person name="Vinetz J.M."/>
            <person name="Sutton G.G."/>
            <person name="Nierman W.C."/>
            <person name="Fouts D.E."/>
        </authorList>
    </citation>
    <scope>NUCLEOTIDE SEQUENCE [LARGE SCALE GENOMIC DNA]</scope>
    <source>
        <strain evidence="1 2">79601</strain>
    </source>
</reference>
<proteinExistence type="predicted"/>
<comment type="caution">
    <text evidence="1">The sequence shown here is derived from an EMBL/GenBank/DDBJ whole genome shotgun (WGS) entry which is preliminary data.</text>
</comment>
<name>M6D8I9_9LEPT</name>
<accession>M6D8I9</accession>